<evidence type="ECO:0000256" key="1">
    <source>
        <dbReference type="SAM" id="Coils"/>
    </source>
</evidence>
<feature type="compositionally biased region" description="Basic and acidic residues" evidence="2">
    <location>
        <begin position="295"/>
        <end position="311"/>
    </location>
</feature>
<sequence length="342" mass="38937">MEPSPRSWEPTPASLLWAHEIRRENIHLADEIHKAKADLSSTVDTIDELRQDVDKLSRRVKHAETNASGHFKRLENEMRNGSNDLLRRVEALEIENERLKEELKDVRRECAARSKVLGPIKPEAMNEVRTILAQEKAPLPCTELRGASHDNGGMIREGSDILVPDSLPQDITASTQEQEHSLQAMSETTWGPSRSNSIEGRNIDLVPSNRMIMQGQEDLHHLFRQNARPLGVYWSYATDTRIQLPLWVKSGDIAKAFVRGLEDTTTRSLIERKLYAAGWSWDALADIMHDQLKERNSATKESSGKPEEASKRNTPIKRKKKKQRREIPIIPADEDDLLELNS</sequence>
<name>A0A5N7BLX0_9EURO</name>
<organism evidence="3 4">
    <name type="scientific">Aspergillus bertholletiae</name>
    <dbReference type="NCBI Taxonomy" id="1226010"/>
    <lineage>
        <taxon>Eukaryota</taxon>
        <taxon>Fungi</taxon>
        <taxon>Dikarya</taxon>
        <taxon>Ascomycota</taxon>
        <taxon>Pezizomycotina</taxon>
        <taxon>Eurotiomycetes</taxon>
        <taxon>Eurotiomycetidae</taxon>
        <taxon>Eurotiales</taxon>
        <taxon>Aspergillaceae</taxon>
        <taxon>Aspergillus</taxon>
        <taxon>Aspergillus subgen. Circumdati</taxon>
    </lineage>
</organism>
<dbReference type="Proteomes" id="UP000326198">
    <property type="component" value="Unassembled WGS sequence"/>
</dbReference>
<evidence type="ECO:0000313" key="3">
    <source>
        <dbReference type="EMBL" id="KAE8382785.1"/>
    </source>
</evidence>
<dbReference type="AlphaFoldDB" id="A0A5N7BLX0"/>
<dbReference type="EMBL" id="ML736159">
    <property type="protein sequence ID" value="KAE8382785.1"/>
    <property type="molecule type" value="Genomic_DNA"/>
</dbReference>
<feature type="coiled-coil region" evidence="1">
    <location>
        <begin position="32"/>
        <end position="116"/>
    </location>
</feature>
<reference evidence="3 4" key="1">
    <citation type="submission" date="2019-04" db="EMBL/GenBank/DDBJ databases">
        <title>Friends and foes A comparative genomics studyof 23 Aspergillus species from section Flavi.</title>
        <authorList>
            <consortium name="DOE Joint Genome Institute"/>
            <person name="Kjaerbolling I."/>
            <person name="Vesth T."/>
            <person name="Frisvad J.C."/>
            <person name="Nybo J.L."/>
            <person name="Theobald S."/>
            <person name="Kildgaard S."/>
            <person name="Isbrandt T."/>
            <person name="Kuo A."/>
            <person name="Sato A."/>
            <person name="Lyhne E.K."/>
            <person name="Kogle M.E."/>
            <person name="Wiebenga A."/>
            <person name="Kun R.S."/>
            <person name="Lubbers R.J."/>
            <person name="Makela M.R."/>
            <person name="Barry K."/>
            <person name="Chovatia M."/>
            <person name="Clum A."/>
            <person name="Daum C."/>
            <person name="Haridas S."/>
            <person name="He G."/>
            <person name="LaButti K."/>
            <person name="Lipzen A."/>
            <person name="Mondo S."/>
            <person name="Riley R."/>
            <person name="Salamov A."/>
            <person name="Simmons B.A."/>
            <person name="Magnuson J.K."/>
            <person name="Henrissat B."/>
            <person name="Mortensen U.H."/>
            <person name="Larsen T.O."/>
            <person name="Devries R.P."/>
            <person name="Grigoriev I.V."/>
            <person name="Machida M."/>
            <person name="Baker S.E."/>
            <person name="Andersen M.R."/>
        </authorList>
    </citation>
    <scope>NUCLEOTIDE SEQUENCE [LARGE SCALE GENOMIC DNA]</scope>
    <source>
        <strain evidence="3 4">IBT 29228</strain>
    </source>
</reference>
<protein>
    <submittedName>
        <fullName evidence="3">Uncharacterized protein</fullName>
    </submittedName>
</protein>
<evidence type="ECO:0000256" key="2">
    <source>
        <dbReference type="SAM" id="MobiDB-lite"/>
    </source>
</evidence>
<accession>A0A5N7BLX0</accession>
<dbReference type="OrthoDB" id="4225570at2759"/>
<keyword evidence="4" id="KW-1185">Reference proteome</keyword>
<gene>
    <name evidence="3" type="ORF">BDV26DRAFT_288091</name>
</gene>
<proteinExistence type="predicted"/>
<feature type="region of interest" description="Disordered" evidence="2">
    <location>
        <begin position="174"/>
        <end position="199"/>
    </location>
</feature>
<keyword evidence="1" id="KW-0175">Coiled coil</keyword>
<feature type="compositionally biased region" description="Basic residues" evidence="2">
    <location>
        <begin position="314"/>
        <end position="324"/>
    </location>
</feature>
<feature type="region of interest" description="Disordered" evidence="2">
    <location>
        <begin position="295"/>
        <end position="328"/>
    </location>
</feature>
<evidence type="ECO:0000313" key="4">
    <source>
        <dbReference type="Proteomes" id="UP000326198"/>
    </source>
</evidence>